<dbReference type="OrthoDB" id="4793227at2759"/>
<proteinExistence type="predicted"/>
<organism evidence="1 2">
    <name type="scientific">Colletotrichum orchidophilum</name>
    <dbReference type="NCBI Taxonomy" id="1209926"/>
    <lineage>
        <taxon>Eukaryota</taxon>
        <taxon>Fungi</taxon>
        <taxon>Dikarya</taxon>
        <taxon>Ascomycota</taxon>
        <taxon>Pezizomycotina</taxon>
        <taxon>Sordariomycetes</taxon>
        <taxon>Hypocreomycetidae</taxon>
        <taxon>Glomerellales</taxon>
        <taxon>Glomerellaceae</taxon>
        <taxon>Colletotrichum</taxon>
    </lineage>
</organism>
<dbReference type="EMBL" id="MJBS01000165">
    <property type="protein sequence ID" value="OHE91915.1"/>
    <property type="molecule type" value="Genomic_DNA"/>
</dbReference>
<reference evidence="1 2" key="1">
    <citation type="submission" date="2016-09" db="EMBL/GenBank/DDBJ databases">
        <authorList>
            <person name="Capua I."/>
            <person name="De Benedictis P."/>
            <person name="Joannis T."/>
            <person name="Lombin L.H."/>
            <person name="Cattoli G."/>
        </authorList>
    </citation>
    <scope>NUCLEOTIDE SEQUENCE [LARGE SCALE GENOMIC DNA]</scope>
    <source>
        <strain evidence="1 2">IMI 309357</strain>
    </source>
</reference>
<accession>A0A1G4AS25</accession>
<comment type="caution">
    <text evidence="1">The sequence shown here is derived from an EMBL/GenBank/DDBJ whole genome shotgun (WGS) entry which is preliminary data.</text>
</comment>
<keyword evidence="2" id="KW-1185">Reference proteome</keyword>
<dbReference type="RefSeq" id="XP_022469087.1">
    <property type="nucleotide sequence ID" value="XM_022624383.1"/>
</dbReference>
<gene>
    <name evidence="1" type="ORF">CORC01_12765</name>
</gene>
<dbReference type="Proteomes" id="UP000176998">
    <property type="component" value="Unassembled WGS sequence"/>
</dbReference>
<evidence type="ECO:0000313" key="2">
    <source>
        <dbReference type="Proteomes" id="UP000176998"/>
    </source>
</evidence>
<protein>
    <submittedName>
        <fullName evidence="1">Uncharacterized protein</fullName>
    </submittedName>
</protein>
<evidence type="ECO:0000313" key="1">
    <source>
        <dbReference type="EMBL" id="OHE91915.1"/>
    </source>
</evidence>
<dbReference type="GeneID" id="34565893"/>
<dbReference type="AlphaFoldDB" id="A0A1G4AS25"/>
<dbReference type="STRING" id="1209926.A0A1G4AS25"/>
<name>A0A1G4AS25_9PEZI</name>
<sequence>MKEIIDTTLFLGELSDFFNGKDESLSKYAGAPFITSDNKIWDFAKNDLTAVSPTNVPAKRSRHIARLEQKSGLASTLKGERCEYAVEGAAPMGNDVKEFVIGSGRFWTFDSVLLFFEE</sequence>